<dbReference type="InterPro" id="IPR056905">
    <property type="entry name" value="YfjL_C"/>
</dbReference>
<reference evidence="3 4" key="1">
    <citation type="submission" date="2016-10" db="EMBL/GenBank/DDBJ databases">
        <authorList>
            <person name="de Groot N.N."/>
        </authorList>
    </citation>
    <scope>NUCLEOTIDE SEQUENCE [LARGE SCALE GENOMIC DNA]</scope>
    <source>
        <strain evidence="3 4">DSM 18346</strain>
    </source>
</reference>
<dbReference type="Proteomes" id="UP000198718">
    <property type="component" value="Unassembled WGS sequence"/>
</dbReference>
<dbReference type="EMBL" id="FNFP01000003">
    <property type="protein sequence ID" value="SDK70258.1"/>
    <property type="molecule type" value="Genomic_DNA"/>
</dbReference>
<gene>
    <name evidence="3" type="ORF">SAMN05660472_01813</name>
</gene>
<feature type="domain" description="YfjL-like C-terminal" evidence="1">
    <location>
        <begin position="116"/>
        <end position="236"/>
    </location>
</feature>
<protein>
    <submittedName>
        <fullName evidence="3">Uncharacterized protein</fullName>
    </submittedName>
</protein>
<name>A0A1G9E2C9_9FIRM</name>
<dbReference type="RefSeq" id="WP_090553383.1">
    <property type="nucleotide sequence ID" value="NZ_FNFP01000003.1"/>
</dbReference>
<evidence type="ECO:0000259" key="1">
    <source>
        <dbReference type="Pfam" id="PF24911"/>
    </source>
</evidence>
<keyword evidence="4" id="KW-1185">Reference proteome</keyword>
<organism evidence="3 4">
    <name type="scientific">Natronincola ferrireducens</name>
    <dbReference type="NCBI Taxonomy" id="393762"/>
    <lineage>
        <taxon>Bacteria</taxon>
        <taxon>Bacillati</taxon>
        <taxon>Bacillota</taxon>
        <taxon>Clostridia</taxon>
        <taxon>Peptostreptococcales</taxon>
        <taxon>Natronincolaceae</taxon>
        <taxon>Natronincola</taxon>
    </lineage>
</organism>
<dbReference type="STRING" id="393762.SAMN05660472_01813"/>
<dbReference type="OrthoDB" id="1953272at2"/>
<sequence>MKNNKSALKIVALLVGICLIGGILFIANAFVGNPISAALANKAIRGYVAENYSSLDLEIGKARYNFKFGEYMARAKSTTSIDTHFAIYYRDGKVHRDDYEASVLGKYNTLSRLEDEYSELIIPILSQVPGLEDNRARVFVEKEEYEKINEAIELDMKLDKVLPIDMQVALRGNLDNISLDNIAGILENAHKVLLDHGCFFTGYDVFSEYDGVLVMINDVTPSDIEGGELKKLLQEALDYEDDEFDKVIEKDGEKPVPVKRIRVFIKNDK</sequence>
<evidence type="ECO:0000313" key="4">
    <source>
        <dbReference type="Proteomes" id="UP000198718"/>
    </source>
</evidence>
<evidence type="ECO:0000259" key="2">
    <source>
        <dbReference type="Pfam" id="PF25425"/>
    </source>
</evidence>
<evidence type="ECO:0000313" key="3">
    <source>
        <dbReference type="EMBL" id="SDK70258.1"/>
    </source>
</evidence>
<dbReference type="Pfam" id="PF24911">
    <property type="entry name" value="YfjL_C"/>
    <property type="match status" value="1"/>
</dbReference>
<proteinExistence type="predicted"/>
<dbReference type="InterPro" id="IPR057359">
    <property type="entry name" value="YfjL_N"/>
</dbReference>
<accession>A0A1G9E2C9</accession>
<dbReference type="AlphaFoldDB" id="A0A1G9E2C9"/>
<feature type="domain" description="YfjL-like N-terminal" evidence="2">
    <location>
        <begin position="9"/>
        <end position="97"/>
    </location>
</feature>
<dbReference type="Pfam" id="PF25425">
    <property type="entry name" value="YfjL_N"/>
    <property type="match status" value="1"/>
</dbReference>